<proteinExistence type="predicted"/>
<name>A0ABV0XTI0_9TELE</name>
<evidence type="ECO:0000313" key="1">
    <source>
        <dbReference type="EMBL" id="MEQ2284733.1"/>
    </source>
</evidence>
<keyword evidence="2" id="KW-1185">Reference proteome</keyword>
<protein>
    <submittedName>
        <fullName evidence="1">Uncharacterized protein</fullName>
    </submittedName>
</protein>
<dbReference type="Proteomes" id="UP001469553">
    <property type="component" value="Unassembled WGS sequence"/>
</dbReference>
<dbReference type="EMBL" id="JAHRIP010011757">
    <property type="protein sequence ID" value="MEQ2284733.1"/>
    <property type="molecule type" value="Genomic_DNA"/>
</dbReference>
<accession>A0ABV0XTI0</accession>
<organism evidence="1 2">
    <name type="scientific">Ameca splendens</name>
    <dbReference type="NCBI Taxonomy" id="208324"/>
    <lineage>
        <taxon>Eukaryota</taxon>
        <taxon>Metazoa</taxon>
        <taxon>Chordata</taxon>
        <taxon>Craniata</taxon>
        <taxon>Vertebrata</taxon>
        <taxon>Euteleostomi</taxon>
        <taxon>Actinopterygii</taxon>
        <taxon>Neopterygii</taxon>
        <taxon>Teleostei</taxon>
        <taxon>Neoteleostei</taxon>
        <taxon>Acanthomorphata</taxon>
        <taxon>Ovalentaria</taxon>
        <taxon>Atherinomorphae</taxon>
        <taxon>Cyprinodontiformes</taxon>
        <taxon>Goodeidae</taxon>
        <taxon>Ameca</taxon>
    </lineage>
</organism>
<sequence>MEMCSIHKSILTSRWGPYSSMQTIGLITFVHRLICANESHSLGGTLYSISEQHMNYANPCGWHGPAQERLYQICQSAPSKKLQLNGLQCSENLNWHQRLTVPTGFPL</sequence>
<comment type="caution">
    <text evidence="1">The sequence shown here is derived from an EMBL/GenBank/DDBJ whole genome shotgun (WGS) entry which is preliminary data.</text>
</comment>
<evidence type="ECO:0000313" key="2">
    <source>
        <dbReference type="Proteomes" id="UP001469553"/>
    </source>
</evidence>
<reference evidence="1 2" key="1">
    <citation type="submission" date="2021-06" db="EMBL/GenBank/DDBJ databases">
        <authorList>
            <person name="Palmer J.M."/>
        </authorList>
    </citation>
    <scope>NUCLEOTIDE SEQUENCE [LARGE SCALE GENOMIC DNA]</scope>
    <source>
        <strain evidence="1 2">AS_MEX2019</strain>
        <tissue evidence="1">Muscle</tissue>
    </source>
</reference>
<gene>
    <name evidence="1" type="ORF">AMECASPLE_024571</name>
</gene>